<keyword evidence="1" id="KW-0472">Membrane</keyword>
<organism evidence="2 3">
    <name type="scientific">Sphingomonas brevis</name>
    <dbReference type="NCBI Taxonomy" id="2908206"/>
    <lineage>
        <taxon>Bacteria</taxon>
        <taxon>Pseudomonadati</taxon>
        <taxon>Pseudomonadota</taxon>
        <taxon>Alphaproteobacteria</taxon>
        <taxon>Sphingomonadales</taxon>
        <taxon>Sphingomonadaceae</taxon>
        <taxon>Sphingomonas</taxon>
    </lineage>
</organism>
<dbReference type="Pfam" id="PF07332">
    <property type="entry name" value="Phage_holin_3_6"/>
    <property type="match status" value="1"/>
</dbReference>
<accession>A0ABT0S7W8</accession>
<sequence length="110" mass="11320">MASGGDDDERPIGELFGQLIDEGKAYAKAELGLARASAEAKADAAKKPALYGVASFLFLIAGVVVLCMTLALALATLVGPLAGGLIASLITFGIAYGLFLLARHEAERLK</sequence>
<keyword evidence="1" id="KW-0812">Transmembrane</keyword>
<feature type="transmembrane region" description="Helical" evidence="1">
    <location>
        <begin position="49"/>
        <end position="75"/>
    </location>
</feature>
<dbReference type="InterPro" id="IPR009937">
    <property type="entry name" value="Phage_holin_3_6"/>
</dbReference>
<protein>
    <submittedName>
        <fullName evidence="2">Phage holin family protein</fullName>
    </submittedName>
</protein>
<dbReference type="Proteomes" id="UP001165383">
    <property type="component" value="Unassembled WGS sequence"/>
</dbReference>
<feature type="transmembrane region" description="Helical" evidence="1">
    <location>
        <begin position="81"/>
        <end position="102"/>
    </location>
</feature>
<evidence type="ECO:0000256" key="1">
    <source>
        <dbReference type="SAM" id="Phobius"/>
    </source>
</evidence>
<comment type="caution">
    <text evidence="2">The sequence shown here is derived from an EMBL/GenBank/DDBJ whole genome shotgun (WGS) entry which is preliminary data.</text>
</comment>
<keyword evidence="3" id="KW-1185">Reference proteome</keyword>
<evidence type="ECO:0000313" key="3">
    <source>
        <dbReference type="Proteomes" id="UP001165383"/>
    </source>
</evidence>
<proteinExistence type="predicted"/>
<dbReference type="EMBL" id="JAMGBB010000001">
    <property type="protein sequence ID" value="MCL6740227.1"/>
    <property type="molecule type" value="Genomic_DNA"/>
</dbReference>
<gene>
    <name evidence="2" type="ORF">LZ518_03635</name>
</gene>
<name>A0ABT0S7W8_9SPHN</name>
<dbReference type="RefSeq" id="WP_249914671.1">
    <property type="nucleotide sequence ID" value="NZ_JAMGBB010000001.1"/>
</dbReference>
<reference evidence="2" key="1">
    <citation type="submission" date="2022-05" db="EMBL/GenBank/DDBJ databases">
        <authorList>
            <person name="Jo J.-H."/>
            <person name="Im W.-T."/>
        </authorList>
    </citation>
    <scope>NUCLEOTIDE SEQUENCE</scope>
    <source>
        <strain evidence="2">RB56-2</strain>
    </source>
</reference>
<evidence type="ECO:0000313" key="2">
    <source>
        <dbReference type="EMBL" id="MCL6740227.1"/>
    </source>
</evidence>
<keyword evidence="1" id="KW-1133">Transmembrane helix</keyword>